<dbReference type="EMBL" id="JADCUA010000009">
    <property type="protein sequence ID" value="KAH9837243.1"/>
    <property type="molecule type" value="Genomic_DNA"/>
</dbReference>
<proteinExistence type="inferred from homology"/>
<dbReference type="PANTHER" id="PTHR11240">
    <property type="entry name" value="RIBONUCLEASE T2"/>
    <property type="match status" value="1"/>
</dbReference>
<dbReference type="InterPro" id="IPR036430">
    <property type="entry name" value="RNase_T2-like_sf"/>
</dbReference>
<dbReference type="PANTHER" id="PTHR11240:SF22">
    <property type="entry name" value="RIBONUCLEASE T2"/>
    <property type="match status" value="1"/>
</dbReference>
<keyword evidence="3" id="KW-1015">Disulfide bond</keyword>
<reference evidence="7 8" key="1">
    <citation type="journal article" date="2021" name="Environ. Microbiol.">
        <title>Gene family expansions and transcriptome signatures uncover fungal adaptations to wood decay.</title>
        <authorList>
            <person name="Hage H."/>
            <person name="Miyauchi S."/>
            <person name="Viragh M."/>
            <person name="Drula E."/>
            <person name="Min B."/>
            <person name="Chaduli D."/>
            <person name="Navarro D."/>
            <person name="Favel A."/>
            <person name="Norest M."/>
            <person name="Lesage-Meessen L."/>
            <person name="Balint B."/>
            <person name="Merenyi Z."/>
            <person name="de Eugenio L."/>
            <person name="Morin E."/>
            <person name="Martinez A.T."/>
            <person name="Baldrian P."/>
            <person name="Stursova M."/>
            <person name="Martinez M.J."/>
            <person name="Novotny C."/>
            <person name="Magnuson J.K."/>
            <person name="Spatafora J.W."/>
            <person name="Maurice S."/>
            <person name="Pangilinan J."/>
            <person name="Andreopoulos W."/>
            <person name="LaButti K."/>
            <person name="Hundley H."/>
            <person name="Na H."/>
            <person name="Kuo A."/>
            <person name="Barry K."/>
            <person name="Lipzen A."/>
            <person name="Henrissat B."/>
            <person name="Riley R."/>
            <person name="Ahrendt S."/>
            <person name="Nagy L.G."/>
            <person name="Grigoriev I.V."/>
            <person name="Martin F."/>
            <person name="Rosso M.N."/>
        </authorList>
    </citation>
    <scope>NUCLEOTIDE SEQUENCE [LARGE SCALE GENOMIC DNA]</scope>
    <source>
        <strain evidence="7 8">CIRM-BRFM 1785</strain>
    </source>
</reference>
<dbReference type="Gene3D" id="3.90.730.10">
    <property type="entry name" value="Ribonuclease T2-like"/>
    <property type="match status" value="1"/>
</dbReference>
<feature type="chain" id="PRO_5046263732" description="ribonuclease T2" evidence="6">
    <location>
        <begin position="20"/>
        <end position="303"/>
    </location>
</feature>
<organism evidence="7 8">
    <name type="scientific">Rhodofomes roseus</name>
    <dbReference type="NCBI Taxonomy" id="34475"/>
    <lineage>
        <taxon>Eukaryota</taxon>
        <taxon>Fungi</taxon>
        <taxon>Dikarya</taxon>
        <taxon>Basidiomycota</taxon>
        <taxon>Agaricomycotina</taxon>
        <taxon>Agaricomycetes</taxon>
        <taxon>Polyporales</taxon>
        <taxon>Rhodofomes</taxon>
    </lineage>
</organism>
<dbReference type="GeneID" id="72008153"/>
<feature type="signal peptide" evidence="6">
    <location>
        <begin position="1"/>
        <end position="19"/>
    </location>
</feature>
<dbReference type="Pfam" id="PF00445">
    <property type="entry name" value="Ribonuclease_T2"/>
    <property type="match status" value="1"/>
</dbReference>
<evidence type="ECO:0000256" key="3">
    <source>
        <dbReference type="ARBA" id="ARBA00023157"/>
    </source>
</evidence>
<keyword evidence="8" id="KW-1185">Reference proteome</keyword>
<evidence type="ECO:0000256" key="5">
    <source>
        <dbReference type="SAM" id="MobiDB-lite"/>
    </source>
</evidence>
<evidence type="ECO:0000256" key="1">
    <source>
        <dbReference type="ARBA" id="ARBA00007469"/>
    </source>
</evidence>
<evidence type="ECO:0000256" key="2">
    <source>
        <dbReference type="ARBA" id="ARBA00012571"/>
    </source>
</evidence>
<evidence type="ECO:0000313" key="7">
    <source>
        <dbReference type="EMBL" id="KAH9837243.1"/>
    </source>
</evidence>
<sequence>MLTPIILVAGALAANSVTAKRSLRAARDAESLLSAPAASSCSSSLPASCQNTTAETDLCCFEGLGLIQQVQFWDTDPVTGPSDSWTIHGLWPNDCDGNYPENCDSSRDYTDITSLLQNQGASDTLDYMNTYWLSDDESNEKFWEHEWDTHGTCYTTLESSCFSDYETGQDAVTFFTTVVTLFKTLPTYTWLSNAGITPSSSKTYTLKELQAAVQSAAGVTASFDCDDNELYQIEYWFNAQGPVSGGDFVAIDAFEAGSCKSSGIKYLPKDEDDASRKRSQIRKRKASRETRRRRSVKKIADEV</sequence>
<dbReference type="PROSITE" id="PS00531">
    <property type="entry name" value="RNASE_T2_2"/>
    <property type="match status" value="1"/>
</dbReference>
<comment type="similarity">
    <text evidence="1 4">Belongs to the RNase T2 family.</text>
</comment>
<dbReference type="SUPFAM" id="SSF55895">
    <property type="entry name" value="Ribonuclease Rh-like"/>
    <property type="match status" value="1"/>
</dbReference>
<dbReference type="EC" id="4.6.1.19" evidence="2"/>
<evidence type="ECO:0000313" key="8">
    <source>
        <dbReference type="Proteomes" id="UP000814176"/>
    </source>
</evidence>
<gene>
    <name evidence="7" type="ORF">C8Q71DRAFT_857556</name>
</gene>
<dbReference type="InterPro" id="IPR018188">
    <property type="entry name" value="RNase_T2_His_AS_1"/>
</dbReference>
<dbReference type="RefSeq" id="XP_047779412.1">
    <property type="nucleotide sequence ID" value="XM_047927421.1"/>
</dbReference>
<dbReference type="InterPro" id="IPR001568">
    <property type="entry name" value="RNase_T2-like"/>
</dbReference>
<comment type="caution">
    <text evidence="7">The sequence shown here is derived from an EMBL/GenBank/DDBJ whole genome shotgun (WGS) entry which is preliminary data.</text>
</comment>
<evidence type="ECO:0000256" key="6">
    <source>
        <dbReference type="SAM" id="SignalP"/>
    </source>
</evidence>
<keyword evidence="6" id="KW-0732">Signal</keyword>
<dbReference type="Proteomes" id="UP000814176">
    <property type="component" value="Unassembled WGS sequence"/>
</dbReference>
<evidence type="ECO:0000256" key="4">
    <source>
        <dbReference type="RuleBase" id="RU004328"/>
    </source>
</evidence>
<accession>A0ABQ8KH98</accession>
<protein>
    <recommendedName>
        <fullName evidence="2">ribonuclease T2</fullName>
        <ecNumber evidence="2">4.6.1.19</ecNumber>
    </recommendedName>
</protein>
<dbReference type="PROSITE" id="PS00530">
    <property type="entry name" value="RNASE_T2_1"/>
    <property type="match status" value="1"/>
</dbReference>
<name>A0ABQ8KH98_9APHY</name>
<feature type="compositionally biased region" description="Basic residues" evidence="5">
    <location>
        <begin position="277"/>
        <end position="297"/>
    </location>
</feature>
<feature type="region of interest" description="Disordered" evidence="5">
    <location>
        <begin position="269"/>
        <end position="303"/>
    </location>
</feature>
<dbReference type="InterPro" id="IPR033697">
    <property type="entry name" value="Ribonuclease_T2_eukaryotic"/>
</dbReference>
<dbReference type="CDD" id="cd01061">
    <property type="entry name" value="RNase_T2_euk"/>
    <property type="match status" value="1"/>
</dbReference>
<dbReference type="InterPro" id="IPR033130">
    <property type="entry name" value="RNase_T2_His_AS_2"/>
</dbReference>